<feature type="non-terminal residue" evidence="1">
    <location>
        <position position="1"/>
    </location>
</feature>
<sequence length="128" mass="13641">VTQDHQLPVDHTLTGPDNCKPFPGDAAWPSFWEWQALDLVTGGALIKPVPQAHVCYSNSTGSVDEAACETVSETGMGSIGRIGEKIGERPTKMCLNMCSQDDPIGMLSPLYQGMSCQPPSEFNSTVGA</sequence>
<feature type="non-terminal residue" evidence="1">
    <location>
        <position position="128"/>
    </location>
</feature>
<protein>
    <submittedName>
        <fullName evidence="1">Putative isoamyl alcohol oxidase</fullName>
    </submittedName>
</protein>
<reference evidence="1" key="1">
    <citation type="journal article" date="2002" name="Mol. Microbiol.">
        <title>Cellular responses to environmental salinity in the halophilic black yeast Hortaea werneckii.</title>
        <authorList>
            <person name="Petrovic U."/>
            <person name="Gunde-Cimerman N."/>
            <person name="Plemenitas A."/>
        </authorList>
    </citation>
    <scope>NUCLEOTIDE SEQUENCE</scope>
    <source>
        <strain evidence="1">MZKI B-736</strain>
    </source>
</reference>
<name>Q8NJ24_HORWE</name>
<evidence type="ECO:0000313" key="1">
    <source>
        <dbReference type="EMBL" id="CAD12673.1"/>
    </source>
</evidence>
<dbReference type="EMBL" id="AJ420794">
    <property type="protein sequence ID" value="CAD12673.1"/>
    <property type="molecule type" value="mRNA"/>
</dbReference>
<proteinExistence type="evidence at transcript level"/>
<accession>Q8NJ24</accession>
<dbReference type="AlphaFoldDB" id="Q8NJ24"/>
<organism evidence="1">
    <name type="scientific">Hortaea werneckii</name>
    <name type="common">Black yeast</name>
    <name type="synonym">Cladosporium werneckii</name>
    <dbReference type="NCBI Taxonomy" id="91943"/>
    <lineage>
        <taxon>Eukaryota</taxon>
        <taxon>Fungi</taxon>
        <taxon>Dikarya</taxon>
        <taxon>Ascomycota</taxon>
        <taxon>Pezizomycotina</taxon>
        <taxon>Dothideomycetes</taxon>
        <taxon>Dothideomycetidae</taxon>
        <taxon>Mycosphaerellales</taxon>
        <taxon>Teratosphaeriaceae</taxon>
        <taxon>Hortaea</taxon>
    </lineage>
</organism>